<protein>
    <submittedName>
        <fullName evidence="1">Uncharacterized protein</fullName>
    </submittedName>
</protein>
<evidence type="ECO:0000313" key="1">
    <source>
        <dbReference type="EMBL" id="GAA2720364.1"/>
    </source>
</evidence>
<organism evidence="1 2">
    <name type="scientific">Streptomyces luteosporeus</name>
    <dbReference type="NCBI Taxonomy" id="173856"/>
    <lineage>
        <taxon>Bacteria</taxon>
        <taxon>Bacillati</taxon>
        <taxon>Actinomycetota</taxon>
        <taxon>Actinomycetes</taxon>
        <taxon>Kitasatosporales</taxon>
        <taxon>Streptomycetaceae</taxon>
        <taxon>Streptomyces</taxon>
    </lineage>
</organism>
<reference evidence="2" key="1">
    <citation type="journal article" date="2019" name="Int. J. Syst. Evol. Microbiol.">
        <title>The Global Catalogue of Microorganisms (GCM) 10K type strain sequencing project: providing services to taxonomists for standard genome sequencing and annotation.</title>
        <authorList>
            <consortium name="The Broad Institute Genomics Platform"/>
            <consortium name="The Broad Institute Genome Sequencing Center for Infectious Disease"/>
            <person name="Wu L."/>
            <person name="Ma J."/>
        </authorList>
    </citation>
    <scope>NUCLEOTIDE SEQUENCE [LARGE SCALE GENOMIC DNA]</scope>
    <source>
        <strain evidence="2">JCM 4542</strain>
    </source>
</reference>
<gene>
    <name evidence="1" type="ORF">GCM10010315_40580</name>
</gene>
<accession>A0ABP6GAR0</accession>
<dbReference type="RefSeq" id="WP_344436793.1">
    <property type="nucleotide sequence ID" value="NZ_BAAASL010000015.1"/>
</dbReference>
<proteinExistence type="predicted"/>
<name>A0ABP6GAR0_9ACTN</name>
<sequence>MAEPLTGAVHERIIETSHFQPGDDVHVIGSVIDARRFERPYIVYQVREGTGTHASGEPALLLHDRGTTLRAPARYLIHLNNCPQCAVFEAELREEITTADYGDTAPHAVMLMARSADGQLLHILDVLRIQNELGY</sequence>
<dbReference type="EMBL" id="BAAASL010000015">
    <property type="protein sequence ID" value="GAA2720364.1"/>
    <property type="molecule type" value="Genomic_DNA"/>
</dbReference>
<keyword evidence="2" id="KW-1185">Reference proteome</keyword>
<evidence type="ECO:0000313" key="2">
    <source>
        <dbReference type="Proteomes" id="UP001500886"/>
    </source>
</evidence>
<comment type="caution">
    <text evidence="1">The sequence shown here is derived from an EMBL/GenBank/DDBJ whole genome shotgun (WGS) entry which is preliminary data.</text>
</comment>
<dbReference type="Proteomes" id="UP001500886">
    <property type="component" value="Unassembled WGS sequence"/>
</dbReference>